<dbReference type="PANTHER" id="PTHR31238">
    <property type="entry name" value="GERMIN-LIKE PROTEIN SUBFAMILY 3 MEMBER 3"/>
    <property type="match status" value="1"/>
</dbReference>
<dbReference type="Pfam" id="PF00190">
    <property type="entry name" value="Cupin_1"/>
    <property type="match status" value="1"/>
</dbReference>
<dbReference type="SMART" id="SM00835">
    <property type="entry name" value="Cupin_1"/>
    <property type="match status" value="1"/>
</dbReference>
<evidence type="ECO:0000256" key="4">
    <source>
        <dbReference type="ARBA" id="ARBA00022723"/>
    </source>
</evidence>
<proteinExistence type="inferred from homology"/>
<feature type="domain" description="Cupin type-1" evidence="7">
    <location>
        <begin position="89"/>
        <end position="239"/>
    </location>
</feature>
<gene>
    <name evidence="8" type="ORF">AMS68_002289</name>
</gene>
<organism evidence="8 9">
    <name type="scientific">Peltaster fructicola</name>
    <dbReference type="NCBI Taxonomy" id="286661"/>
    <lineage>
        <taxon>Eukaryota</taxon>
        <taxon>Fungi</taxon>
        <taxon>Dikarya</taxon>
        <taxon>Ascomycota</taxon>
        <taxon>Pezizomycotina</taxon>
        <taxon>Dothideomycetes</taxon>
        <taxon>Dothideomycetes incertae sedis</taxon>
        <taxon>Peltaster</taxon>
    </lineage>
</organism>
<dbReference type="Gene3D" id="2.60.120.10">
    <property type="entry name" value="Jelly Rolls"/>
    <property type="match status" value="1"/>
</dbReference>
<name>A0A6H0XPT1_9PEZI</name>
<comment type="subcellular location">
    <subcellularLocation>
        <location evidence="1">Secreted</location>
    </subcellularLocation>
</comment>
<dbReference type="CDD" id="cd02241">
    <property type="entry name" value="cupin_OxOx"/>
    <property type="match status" value="1"/>
</dbReference>
<dbReference type="PRINTS" id="PR00325">
    <property type="entry name" value="GERMIN"/>
</dbReference>
<dbReference type="SUPFAM" id="SSF51182">
    <property type="entry name" value="RmlC-like cupins"/>
    <property type="match status" value="1"/>
</dbReference>
<evidence type="ECO:0000256" key="5">
    <source>
        <dbReference type="ARBA" id="ARBA00023211"/>
    </source>
</evidence>
<feature type="signal peptide" evidence="6">
    <location>
        <begin position="1"/>
        <end position="17"/>
    </location>
</feature>
<dbReference type="InterPro" id="IPR014710">
    <property type="entry name" value="RmlC-like_jellyroll"/>
</dbReference>
<evidence type="ECO:0000256" key="6">
    <source>
        <dbReference type="SAM" id="SignalP"/>
    </source>
</evidence>
<feature type="chain" id="PRO_5026189228" description="Cupin type-1 domain-containing protein" evidence="6">
    <location>
        <begin position="18"/>
        <end position="284"/>
    </location>
</feature>
<keyword evidence="4" id="KW-0479">Metal-binding</keyword>
<dbReference type="Proteomes" id="UP000503462">
    <property type="component" value="Chromosome 2"/>
</dbReference>
<keyword evidence="3" id="KW-0964">Secreted</keyword>
<evidence type="ECO:0000256" key="3">
    <source>
        <dbReference type="ARBA" id="ARBA00022525"/>
    </source>
</evidence>
<dbReference type="InterPro" id="IPR006045">
    <property type="entry name" value="Cupin_1"/>
</dbReference>
<dbReference type="InterPro" id="IPR001929">
    <property type="entry name" value="Germin"/>
</dbReference>
<reference evidence="8 9" key="1">
    <citation type="journal article" date="2016" name="Sci. Rep.">
        <title>Peltaster fructicola genome reveals evolution from an invasive phytopathogen to an ectophytic parasite.</title>
        <authorList>
            <person name="Xu C."/>
            <person name="Chen H."/>
            <person name="Gleason M.L."/>
            <person name="Xu J.R."/>
            <person name="Liu H."/>
            <person name="Zhang R."/>
            <person name="Sun G."/>
        </authorList>
    </citation>
    <scope>NUCLEOTIDE SEQUENCE [LARGE SCALE GENOMIC DNA]</scope>
    <source>
        <strain evidence="8 9">LNHT1506</strain>
    </source>
</reference>
<protein>
    <recommendedName>
        <fullName evidence="7">Cupin type-1 domain-containing protein</fullName>
    </recommendedName>
</protein>
<sequence>MLVRSLALIAILPYISALPHGSDTTRHEERADNQTIYYYTNTSSLTRQNPTYTKDQLNAIKLAYTSNDRLSLIRSFGDTDDYFKYDFSPTLSGGNAGSGEGGQGLLAQVSNFPVLMGTGLSLAMGFLGPCGLDSMHIHNRATELVLLIKGGPLQTSFVMEDGLTDPFNATIGLYQAVIRPMGSIHWEFNDNCQAAVFVTALSNEDPGVSRTAQNFFVNPIDLVEGAMGYPAFLDNQTTEGIYRTLPRAFALGAKECLKRCGVTYTPEDNPNYSTNTTKRDAVEE</sequence>
<keyword evidence="9" id="KW-1185">Reference proteome</keyword>
<dbReference type="EMBL" id="CP051140">
    <property type="protein sequence ID" value="QIW96771.1"/>
    <property type="molecule type" value="Genomic_DNA"/>
</dbReference>
<dbReference type="AlphaFoldDB" id="A0A6H0XPT1"/>
<dbReference type="InterPro" id="IPR011051">
    <property type="entry name" value="RmlC_Cupin_sf"/>
</dbReference>
<evidence type="ECO:0000256" key="1">
    <source>
        <dbReference type="ARBA" id="ARBA00004613"/>
    </source>
</evidence>
<dbReference type="GO" id="GO:0030145">
    <property type="term" value="F:manganese ion binding"/>
    <property type="evidence" value="ECO:0007669"/>
    <property type="project" value="InterPro"/>
</dbReference>
<evidence type="ECO:0000313" key="8">
    <source>
        <dbReference type="EMBL" id="QIW96771.1"/>
    </source>
</evidence>
<evidence type="ECO:0000313" key="9">
    <source>
        <dbReference type="Proteomes" id="UP000503462"/>
    </source>
</evidence>
<keyword evidence="6" id="KW-0732">Signal</keyword>
<keyword evidence="5" id="KW-0464">Manganese</keyword>
<accession>A0A6H0XPT1</accession>
<evidence type="ECO:0000259" key="7">
    <source>
        <dbReference type="SMART" id="SM00835"/>
    </source>
</evidence>
<comment type="similarity">
    <text evidence="2">Belongs to the germin family.</text>
</comment>
<dbReference type="OrthoDB" id="1921208at2759"/>
<evidence type="ECO:0000256" key="2">
    <source>
        <dbReference type="ARBA" id="ARBA00007456"/>
    </source>
</evidence>
<dbReference type="GO" id="GO:0005576">
    <property type="term" value="C:extracellular region"/>
    <property type="evidence" value="ECO:0007669"/>
    <property type="project" value="UniProtKB-SubCell"/>
</dbReference>